<dbReference type="KEGG" id="psco:LY89DRAFT_474739"/>
<feature type="signal peptide" evidence="1">
    <location>
        <begin position="1"/>
        <end position="20"/>
    </location>
</feature>
<keyword evidence="1" id="KW-0732">Signal</keyword>
<accession>A0A194XFW3</accession>
<dbReference type="GeneID" id="28817524"/>
<reference evidence="2 3" key="1">
    <citation type="submission" date="2015-10" db="EMBL/GenBank/DDBJ databases">
        <title>Full genome of DAOMC 229536 Phialocephala scopiformis, a fungal endophyte of spruce producing the potent anti-insectan compound rugulosin.</title>
        <authorList>
            <consortium name="DOE Joint Genome Institute"/>
            <person name="Walker A.K."/>
            <person name="Frasz S.L."/>
            <person name="Seifert K.A."/>
            <person name="Miller J.D."/>
            <person name="Mondo S.J."/>
            <person name="Labutti K."/>
            <person name="Lipzen A."/>
            <person name="Dockter R."/>
            <person name="Kennedy M."/>
            <person name="Grigoriev I.V."/>
            <person name="Spatafora J.W."/>
        </authorList>
    </citation>
    <scope>NUCLEOTIDE SEQUENCE [LARGE SCALE GENOMIC DNA]</scope>
    <source>
        <strain evidence="2 3">CBS 120377</strain>
    </source>
</reference>
<organism evidence="2 3">
    <name type="scientific">Mollisia scopiformis</name>
    <name type="common">Conifer needle endophyte fungus</name>
    <name type="synonym">Phialocephala scopiformis</name>
    <dbReference type="NCBI Taxonomy" id="149040"/>
    <lineage>
        <taxon>Eukaryota</taxon>
        <taxon>Fungi</taxon>
        <taxon>Dikarya</taxon>
        <taxon>Ascomycota</taxon>
        <taxon>Pezizomycotina</taxon>
        <taxon>Leotiomycetes</taxon>
        <taxon>Helotiales</taxon>
        <taxon>Mollisiaceae</taxon>
        <taxon>Mollisia</taxon>
    </lineage>
</organism>
<evidence type="ECO:0000313" key="2">
    <source>
        <dbReference type="EMBL" id="KUJ19031.1"/>
    </source>
</evidence>
<evidence type="ECO:0000313" key="3">
    <source>
        <dbReference type="Proteomes" id="UP000070700"/>
    </source>
</evidence>
<dbReference type="InParanoid" id="A0A194XFW3"/>
<evidence type="ECO:0000256" key="1">
    <source>
        <dbReference type="SAM" id="SignalP"/>
    </source>
</evidence>
<dbReference type="AlphaFoldDB" id="A0A194XFW3"/>
<dbReference type="RefSeq" id="XP_018073386.1">
    <property type="nucleotide sequence ID" value="XM_018207798.1"/>
</dbReference>
<feature type="chain" id="PRO_5008268188" evidence="1">
    <location>
        <begin position="21"/>
        <end position="94"/>
    </location>
</feature>
<keyword evidence="3" id="KW-1185">Reference proteome</keyword>
<dbReference type="EMBL" id="KQ947411">
    <property type="protein sequence ID" value="KUJ19031.1"/>
    <property type="molecule type" value="Genomic_DNA"/>
</dbReference>
<proteinExistence type="predicted"/>
<name>A0A194XFW3_MOLSC</name>
<dbReference type="Proteomes" id="UP000070700">
    <property type="component" value="Unassembled WGS sequence"/>
</dbReference>
<gene>
    <name evidence="2" type="ORF">LY89DRAFT_474739</name>
</gene>
<sequence length="94" mass="9833">MRFMTTALLVFDALASFSSAASNSSCDTSTDACVDVLDNSHCQITAVDSGNKTAFLECFQGGYSSLAPVTKICQCVGCVGNPIDTFITNNTICT</sequence>
<protein>
    <submittedName>
        <fullName evidence="2">Uncharacterized protein</fullName>
    </submittedName>
</protein>